<dbReference type="EMBL" id="GGEC01075687">
    <property type="protein sequence ID" value="MBX56171.1"/>
    <property type="molecule type" value="Transcribed_RNA"/>
</dbReference>
<evidence type="ECO:0000313" key="1">
    <source>
        <dbReference type="EMBL" id="MBX56171.1"/>
    </source>
</evidence>
<accession>A0A2P2PND3</accession>
<reference evidence="1" key="1">
    <citation type="submission" date="2018-02" db="EMBL/GenBank/DDBJ databases">
        <title>Rhizophora mucronata_Transcriptome.</title>
        <authorList>
            <person name="Meera S.P."/>
            <person name="Sreeshan A."/>
            <person name="Augustine A."/>
        </authorList>
    </citation>
    <scope>NUCLEOTIDE SEQUENCE</scope>
    <source>
        <tissue evidence="1">Leaf</tissue>
    </source>
</reference>
<name>A0A2P2PND3_RHIMU</name>
<sequence length="15" mass="1703">MISPNISKEPQGDMR</sequence>
<proteinExistence type="predicted"/>
<organism evidence="1">
    <name type="scientific">Rhizophora mucronata</name>
    <name type="common">Asiatic mangrove</name>
    <dbReference type="NCBI Taxonomy" id="61149"/>
    <lineage>
        <taxon>Eukaryota</taxon>
        <taxon>Viridiplantae</taxon>
        <taxon>Streptophyta</taxon>
        <taxon>Embryophyta</taxon>
        <taxon>Tracheophyta</taxon>
        <taxon>Spermatophyta</taxon>
        <taxon>Magnoliopsida</taxon>
        <taxon>eudicotyledons</taxon>
        <taxon>Gunneridae</taxon>
        <taxon>Pentapetalae</taxon>
        <taxon>rosids</taxon>
        <taxon>fabids</taxon>
        <taxon>Malpighiales</taxon>
        <taxon>Rhizophoraceae</taxon>
        <taxon>Rhizophora</taxon>
    </lineage>
</organism>
<protein>
    <submittedName>
        <fullName evidence="1">Uncharacterized protein</fullName>
    </submittedName>
</protein>